<sequence length="147" mass="16893">MSGRQVHKYFERKPSEWNVLGFLEECDREPFQTMITRYLTSLEIISQTERGRKQERAKQLWLRTLLIPRTIHGDRSDRKKAQKWEEEREKPKAVGGSVHLHKPMFMGNPLIGTGAINGGEFSARLSEGIISKARGVQDTAKLVSPYL</sequence>
<evidence type="ECO:0000313" key="2">
    <source>
        <dbReference type="EMBL" id="RUS27053.1"/>
    </source>
</evidence>
<name>A0A433QB96_9FUNG</name>
<comment type="caution">
    <text evidence="2">The sequence shown here is derived from an EMBL/GenBank/DDBJ whole genome shotgun (WGS) entry which is preliminary data.</text>
</comment>
<reference evidence="2 3" key="1">
    <citation type="journal article" date="2018" name="New Phytol.">
        <title>Phylogenomics of Endogonaceae and evolution of mycorrhizas within Mucoromycota.</title>
        <authorList>
            <person name="Chang Y."/>
            <person name="Desiro A."/>
            <person name="Na H."/>
            <person name="Sandor L."/>
            <person name="Lipzen A."/>
            <person name="Clum A."/>
            <person name="Barry K."/>
            <person name="Grigoriev I.V."/>
            <person name="Martin F.M."/>
            <person name="Stajich J.E."/>
            <person name="Smith M.E."/>
            <person name="Bonito G."/>
            <person name="Spatafora J.W."/>
        </authorList>
    </citation>
    <scope>NUCLEOTIDE SEQUENCE [LARGE SCALE GENOMIC DNA]</scope>
    <source>
        <strain evidence="2 3">AD002</strain>
    </source>
</reference>
<dbReference type="AlphaFoldDB" id="A0A433QB96"/>
<feature type="compositionally biased region" description="Basic and acidic residues" evidence="1">
    <location>
        <begin position="73"/>
        <end position="92"/>
    </location>
</feature>
<dbReference type="Proteomes" id="UP000274822">
    <property type="component" value="Unassembled WGS sequence"/>
</dbReference>
<keyword evidence="3" id="KW-1185">Reference proteome</keyword>
<protein>
    <submittedName>
        <fullName evidence="2">Uncharacterized protein</fullName>
    </submittedName>
</protein>
<evidence type="ECO:0000256" key="1">
    <source>
        <dbReference type="SAM" id="MobiDB-lite"/>
    </source>
</evidence>
<proteinExistence type="predicted"/>
<organism evidence="2 3">
    <name type="scientific">Jimgerdemannia flammicorona</name>
    <dbReference type="NCBI Taxonomy" id="994334"/>
    <lineage>
        <taxon>Eukaryota</taxon>
        <taxon>Fungi</taxon>
        <taxon>Fungi incertae sedis</taxon>
        <taxon>Mucoromycota</taxon>
        <taxon>Mucoromycotina</taxon>
        <taxon>Endogonomycetes</taxon>
        <taxon>Endogonales</taxon>
        <taxon>Endogonaceae</taxon>
        <taxon>Jimgerdemannia</taxon>
    </lineage>
</organism>
<dbReference type="EMBL" id="RBNJ01009152">
    <property type="protein sequence ID" value="RUS27053.1"/>
    <property type="molecule type" value="Genomic_DNA"/>
</dbReference>
<evidence type="ECO:0000313" key="3">
    <source>
        <dbReference type="Proteomes" id="UP000274822"/>
    </source>
</evidence>
<accession>A0A433QB96</accession>
<feature type="region of interest" description="Disordered" evidence="1">
    <location>
        <begin position="73"/>
        <end position="99"/>
    </location>
</feature>
<gene>
    <name evidence="2" type="ORF">BC938DRAFT_483770</name>
</gene>